<protein>
    <recommendedName>
        <fullName evidence="3">Reverse transcriptase</fullName>
    </recommendedName>
</protein>
<evidence type="ECO:0000313" key="2">
    <source>
        <dbReference type="Proteomes" id="UP001311915"/>
    </source>
</evidence>
<dbReference type="Proteomes" id="UP001311915">
    <property type="component" value="Unassembled WGS sequence"/>
</dbReference>
<comment type="caution">
    <text evidence="1">The sequence shown here is derived from an EMBL/GenBank/DDBJ whole genome shotgun (WGS) entry which is preliminary data.</text>
</comment>
<dbReference type="PANTHER" id="PTHR33710:SF79">
    <property type="entry name" value="OS06G0205337 PROTEIN"/>
    <property type="match status" value="1"/>
</dbReference>
<evidence type="ECO:0008006" key="3">
    <source>
        <dbReference type="Google" id="ProtNLM"/>
    </source>
</evidence>
<gene>
    <name evidence="1" type="ORF">R3W88_011474</name>
</gene>
<name>A0AAV9L696_9SOLN</name>
<dbReference type="AlphaFoldDB" id="A0AAV9L696"/>
<evidence type="ECO:0000313" key="1">
    <source>
        <dbReference type="EMBL" id="KAK4721241.1"/>
    </source>
</evidence>
<sequence>MVYAKCNAGERIQLWNDIYCISNDIHNSPWLIGGDFNVIMSEDEKIGGLPVYPNEYEDFAFCVNSCDLVDVSYKGSPFTWWNGRIDDQCIFKRLDRYMMNQVGLGYIGLVESEHLARTGSDHALMLLTCGQKTNVARRPFRFLKFWSEHAEFQQVVKDSWVSEETDVFIWLKHKMKKSKTALSNWSRATFGDIFKQLSIREEIVRVKDILFETSPTAENRRILQKAQAEVKRYVHFEEEYWRQKVGIQWFTEEEKNTRFFHSIVRGRRKRLSINRIHSMEGELVEGEELVVAAAQEKKLFFVFHKTSHDLIADIEVKIGFARDKFPLMYLGCPIGHAKKKKVHFAELMKKVHNKLQAWKGKMMSFGGKAVLIHNVLNNIPIYLMSTINQPRCVIHDLHIVFANIFWKFREEGNNKHWVAWSDLCRPKQKGGVGFRSLFDVSKALFAKLWWVFRTKKTLWSNFMWNKYCKKERPQVVEWKNGSLTWKYMLEARDLIDQHIWWEPKCGHSSIWYDNWSQLGALHYIVPIDSARNVQLDEVKQCFLNGEWNVDLLQTSFGEHINRQVIQLLRSSEDEEQWDKPWWILNASGKFTVGSTWDFIREKQEVCLKYKYIWSAGISFKISFFN</sequence>
<dbReference type="Gene3D" id="3.60.10.10">
    <property type="entry name" value="Endonuclease/exonuclease/phosphatase"/>
    <property type="match status" value="1"/>
</dbReference>
<proteinExistence type="predicted"/>
<organism evidence="1 2">
    <name type="scientific">Solanum pinnatisectum</name>
    <name type="common">tansyleaf nightshade</name>
    <dbReference type="NCBI Taxonomy" id="50273"/>
    <lineage>
        <taxon>Eukaryota</taxon>
        <taxon>Viridiplantae</taxon>
        <taxon>Streptophyta</taxon>
        <taxon>Embryophyta</taxon>
        <taxon>Tracheophyta</taxon>
        <taxon>Spermatophyta</taxon>
        <taxon>Magnoliopsida</taxon>
        <taxon>eudicotyledons</taxon>
        <taxon>Gunneridae</taxon>
        <taxon>Pentapetalae</taxon>
        <taxon>asterids</taxon>
        <taxon>lamiids</taxon>
        <taxon>Solanales</taxon>
        <taxon>Solanaceae</taxon>
        <taxon>Solanoideae</taxon>
        <taxon>Solaneae</taxon>
        <taxon>Solanum</taxon>
    </lineage>
</organism>
<dbReference type="SUPFAM" id="SSF56219">
    <property type="entry name" value="DNase I-like"/>
    <property type="match status" value="1"/>
</dbReference>
<dbReference type="PANTHER" id="PTHR33710">
    <property type="entry name" value="BNAC02G09200D PROTEIN"/>
    <property type="match status" value="1"/>
</dbReference>
<dbReference type="InterPro" id="IPR036691">
    <property type="entry name" value="Endo/exonu/phosph_ase_sf"/>
</dbReference>
<reference evidence="1 2" key="1">
    <citation type="submission" date="2023-10" db="EMBL/GenBank/DDBJ databases">
        <title>Genome-Wide Identification Analysis in wild type Solanum Pinnatisectum Reveals Some Genes Defensing Phytophthora Infestans.</title>
        <authorList>
            <person name="Sun C."/>
        </authorList>
    </citation>
    <scope>NUCLEOTIDE SEQUENCE [LARGE SCALE GENOMIC DNA]</scope>
    <source>
        <strain evidence="1">LQN</strain>
        <tissue evidence="1">Leaf</tissue>
    </source>
</reference>
<accession>A0AAV9L696</accession>
<keyword evidence="2" id="KW-1185">Reference proteome</keyword>
<dbReference type="EMBL" id="JAWPEI010000007">
    <property type="protein sequence ID" value="KAK4721241.1"/>
    <property type="molecule type" value="Genomic_DNA"/>
</dbReference>